<dbReference type="Proteomes" id="UP000636479">
    <property type="component" value="Unassembled WGS sequence"/>
</dbReference>
<sequence length="471" mass="52034">MTPSVTSYPAPALTMIDILGVIFEACLTLDISVEWQNDVRQKMALGAVCRCWKLALESIPALWSCIILVPRMPQYYIDKVFRLAKATPKRLRIDIYSELAPTFLSSIAAPLVATAETVTHLCVEYYSHSVWDTFVDHLSQAAANPPSNFALLRSFYATPHCRLWPPIGPSGPQPFRAHAADLRHLHLDGLPPSSFVVGSNLISLAITNLDLTADDPPSTFATNLLDSLHHTPRLETLLLDVNEPFFAQSISHHRVVLPRLSTLSFRCTLPFPHLCGMMLSLVHLPTLHTLSLGLTAVENSNNFISANETHLSTITVLRLIGDVSAYIDVASGQAKLLSSLTASSRLRDLDFLDAQGLFAFEAERNALVQTQFLEILAHALTLPAVRLLIITPLLLPPYPLSHQNLIQSLLEPVSMQGGVKYIFEEHALCPASGGEHSNCGRLWSWDYEGLRQATRASHSKYAHHITSFSFV</sequence>
<gene>
    <name evidence="1" type="ORF">MIND_01133700</name>
</gene>
<organism evidence="1 2">
    <name type="scientific">Mycena indigotica</name>
    <dbReference type="NCBI Taxonomy" id="2126181"/>
    <lineage>
        <taxon>Eukaryota</taxon>
        <taxon>Fungi</taxon>
        <taxon>Dikarya</taxon>
        <taxon>Basidiomycota</taxon>
        <taxon>Agaricomycotina</taxon>
        <taxon>Agaricomycetes</taxon>
        <taxon>Agaricomycetidae</taxon>
        <taxon>Agaricales</taxon>
        <taxon>Marasmiineae</taxon>
        <taxon>Mycenaceae</taxon>
        <taxon>Mycena</taxon>
    </lineage>
</organism>
<evidence type="ECO:0000313" key="1">
    <source>
        <dbReference type="EMBL" id="KAF7293552.1"/>
    </source>
</evidence>
<dbReference type="AlphaFoldDB" id="A0A8H6VTP0"/>
<proteinExistence type="predicted"/>
<dbReference type="RefSeq" id="XP_037215715.1">
    <property type="nucleotide sequence ID" value="XM_037367883.1"/>
</dbReference>
<dbReference type="OrthoDB" id="2831009at2759"/>
<dbReference type="EMBL" id="JACAZF010000010">
    <property type="protein sequence ID" value="KAF7293552.1"/>
    <property type="molecule type" value="Genomic_DNA"/>
</dbReference>
<dbReference type="SUPFAM" id="SSF52047">
    <property type="entry name" value="RNI-like"/>
    <property type="match status" value="1"/>
</dbReference>
<reference evidence="1" key="1">
    <citation type="submission" date="2020-05" db="EMBL/GenBank/DDBJ databases">
        <title>Mycena genomes resolve the evolution of fungal bioluminescence.</title>
        <authorList>
            <person name="Tsai I.J."/>
        </authorList>
    </citation>
    <scope>NUCLEOTIDE SEQUENCE</scope>
    <source>
        <strain evidence="1">171206Taipei</strain>
    </source>
</reference>
<accession>A0A8H6VTP0</accession>
<evidence type="ECO:0000313" key="2">
    <source>
        <dbReference type="Proteomes" id="UP000636479"/>
    </source>
</evidence>
<name>A0A8H6VTP0_9AGAR</name>
<keyword evidence="2" id="KW-1185">Reference proteome</keyword>
<protein>
    <submittedName>
        <fullName evidence="1">Uncharacterized protein</fullName>
    </submittedName>
</protein>
<comment type="caution">
    <text evidence="1">The sequence shown here is derived from an EMBL/GenBank/DDBJ whole genome shotgun (WGS) entry which is preliminary data.</text>
</comment>
<dbReference type="GeneID" id="59350399"/>